<dbReference type="NCBIfam" id="TIGR01806">
    <property type="entry name" value="CM_mono2"/>
    <property type="match status" value="1"/>
</dbReference>
<dbReference type="GO" id="GO:0046417">
    <property type="term" value="P:chorismate metabolic process"/>
    <property type="evidence" value="ECO:0007669"/>
    <property type="project" value="UniProtKB-ARBA"/>
</dbReference>
<feature type="chain" id="PRO_5044886211" description="chorismate mutase" evidence="5">
    <location>
        <begin position="22"/>
        <end position="194"/>
    </location>
</feature>
<dbReference type="GO" id="GO:0004106">
    <property type="term" value="F:chorismate mutase activity"/>
    <property type="evidence" value="ECO:0007669"/>
    <property type="project" value="UniProtKB-EC"/>
</dbReference>
<keyword evidence="4 7" id="KW-0413">Isomerase</keyword>
<sequence>MKGVVLAAVSSLMLLGGQAAGAGAAQAEQPGSLDRLVGFVADRLQTADAVAAAKWASAVEDGSQPAIDDPVREAQVYDSMARLGAEKGLPADWVRQVFAGQIEANKIVQRGLVTEWRSGLVSPASAADLSAVRSVIDRANVEIIDELASERDELAKADCAGRLADSMLVTVRARHGDALHQAALVRAVLPLCEK</sequence>
<dbReference type="Gene3D" id="1.20.59.10">
    <property type="entry name" value="Chorismate mutase"/>
    <property type="match status" value="1"/>
</dbReference>
<protein>
    <recommendedName>
        <fullName evidence="2">chorismate mutase</fullName>
        <ecNumber evidence="2">5.4.99.5</ecNumber>
    </recommendedName>
</protein>
<dbReference type="Pfam" id="PF01817">
    <property type="entry name" value="CM_2"/>
    <property type="match status" value="1"/>
</dbReference>
<dbReference type="InterPro" id="IPR036263">
    <property type="entry name" value="Chorismate_II_sf"/>
</dbReference>
<evidence type="ECO:0000256" key="1">
    <source>
        <dbReference type="ARBA" id="ARBA00004817"/>
    </source>
</evidence>
<dbReference type="EMBL" id="CP017839">
    <property type="protein sequence ID" value="APA96431.1"/>
    <property type="molecule type" value="Genomic_DNA"/>
</dbReference>
<dbReference type="KEGG" id="nsr:NS506_02365"/>
<evidence type="ECO:0000256" key="4">
    <source>
        <dbReference type="ARBA" id="ARBA00023235"/>
    </source>
</evidence>
<name>A0ABC8AQH3_9NOCA</name>
<keyword evidence="3 5" id="KW-0732">Signal</keyword>
<proteinExistence type="predicted"/>
<dbReference type="PANTHER" id="PTHR38041:SF2">
    <property type="entry name" value="SECRETED CHORISMATE MUTASE"/>
    <property type="match status" value="1"/>
</dbReference>
<feature type="domain" description="Chorismate mutase" evidence="6">
    <location>
        <begin position="6"/>
        <end position="113"/>
    </location>
</feature>
<evidence type="ECO:0000256" key="5">
    <source>
        <dbReference type="SAM" id="SignalP"/>
    </source>
</evidence>
<reference evidence="7 8" key="1">
    <citation type="submission" date="2016-10" db="EMBL/GenBank/DDBJ databases">
        <title>Genome sequence of Nocardia seriolae strain EM150506, isolated from Anguila japonica.</title>
        <authorList>
            <person name="Han H.-J."/>
        </authorList>
    </citation>
    <scope>NUCLEOTIDE SEQUENCE [LARGE SCALE GENOMIC DNA]</scope>
    <source>
        <strain evidence="7 8">EM150506</strain>
    </source>
</reference>
<dbReference type="SUPFAM" id="SSF48600">
    <property type="entry name" value="Chorismate mutase II"/>
    <property type="match status" value="1"/>
</dbReference>
<dbReference type="Proteomes" id="UP000180166">
    <property type="component" value="Chromosome"/>
</dbReference>
<dbReference type="PROSITE" id="PS51168">
    <property type="entry name" value="CHORISMATE_MUT_2"/>
    <property type="match status" value="1"/>
</dbReference>
<dbReference type="SMART" id="SM00830">
    <property type="entry name" value="CM_2"/>
    <property type="match status" value="1"/>
</dbReference>
<evidence type="ECO:0000256" key="2">
    <source>
        <dbReference type="ARBA" id="ARBA00012404"/>
    </source>
</evidence>
<feature type="signal peptide" evidence="5">
    <location>
        <begin position="1"/>
        <end position="21"/>
    </location>
</feature>
<dbReference type="InterPro" id="IPR051331">
    <property type="entry name" value="Chorismate_mutase-related"/>
</dbReference>
<dbReference type="AlphaFoldDB" id="A0ABC8AQH3"/>
<dbReference type="InterPro" id="IPR002701">
    <property type="entry name" value="CM_II_prokaryot"/>
</dbReference>
<evidence type="ECO:0000256" key="3">
    <source>
        <dbReference type="ARBA" id="ARBA00022729"/>
    </source>
</evidence>
<dbReference type="EC" id="5.4.99.5" evidence="2"/>
<gene>
    <name evidence="7" type="ORF">NS506_02365</name>
</gene>
<comment type="pathway">
    <text evidence="1">Metabolic intermediate biosynthesis; prephenate biosynthesis; prephenate from chorismate: step 1/1.</text>
</comment>
<evidence type="ECO:0000313" key="8">
    <source>
        <dbReference type="Proteomes" id="UP000180166"/>
    </source>
</evidence>
<dbReference type="InterPro" id="IPR036979">
    <property type="entry name" value="CM_dom_sf"/>
</dbReference>
<dbReference type="InterPro" id="IPR008240">
    <property type="entry name" value="Chorismate_mutase_periplasmic"/>
</dbReference>
<dbReference type="RefSeq" id="WP_033087214.1">
    <property type="nucleotide sequence ID" value="NZ_AP028458.1"/>
</dbReference>
<evidence type="ECO:0000313" key="7">
    <source>
        <dbReference type="EMBL" id="APA96431.1"/>
    </source>
</evidence>
<organism evidence="7 8">
    <name type="scientific">Nocardia seriolae</name>
    <dbReference type="NCBI Taxonomy" id="37332"/>
    <lineage>
        <taxon>Bacteria</taxon>
        <taxon>Bacillati</taxon>
        <taxon>Actinomycetota</taxon>
        <taxon>Actinomycetes</taxon>
        <taxon>Mycobacteriales</taxon>
        <taxon>Nocardiaceae</taxon>
        <taxon>Nocardia</taxon>
    </lineage>
</organism>
<evidence type="ECO:0000259" key="6">
    <source>
        <dbReference type="PROSITE" id="PS51168"/>
    </source>
</evidence>
<accession>A0ABC8AQH3</accession>
<dbReference type="PANTHER" id="PTHR38041">
    <property type="entry name" value="CHORISMATE MUTASE"/>
    <property type="match status" value="1"/>
</dbReference>